<organism evidence="2 3">
    <name type="scientific">Acidithiobacillus caldus (strain ATCC 51756 / DSM 8584 / KU)</name>
    <dbReference type="NCBI Taxonomy" id="637389"/>
    <lineage>
        <taxon>Bacteria</taxon>
        <taxon>Pseudomonadati</taxon>
        <taxon>Pseudomonadota</taxon>
        <taxon>Acidithiobacillia</taxon>
        <taxon>Acidithiobacillales</taxon>
        <taxon>Acidithiobacillaceae</taxon>
        <taxon>Acidithiobacillus</taxon>
    </lineage>
</organism>
<dbReference type="PIRSF" id="PIRSF028503">
    <property type="entry name" value="UCP028503"/>
    <property type="match status" value="1"/>
</dbReference>
<dbReference type="eggNOG" id="COG3206">
    <property type="taxonomic scope" value="Bacteria"/>
</dbReference>
<evidence type="ECO:0000259" key="1">
    <source>
        <dbReference type="Pfam" id="PF09588"/>
    </source>
</evidence>
<evidence type="ECO:0000313" key="2">
    <source>
        <dbReference type="EMBL" id="AIA55794.1"/>
    </source>
</evidence>
<dbReference type="InterPro" id="IPR011604">
    <property type="entry name" value="PDDEXK-like_dom_sf"/>
</dbReference>
<dbReference type="Pfam" id="PF09588">
    <property type="entry name" value="YqaJ"/>
    <property type="match status" value="1"/>
</dbReference>
<feature type="domain" description="YqaJ viral recombinase" evidence="1">
    <location>
        <begin position="13"/>
        <end position="150"/>
    </location>
</feature>
<dbReference type="InterPro" id="IPR011335">
    <property type="entry name" value="Restrct_endonuc-II-like"/>
</dbReference>
<dbReference type="EMBL" id="CP005986">
    <property type="protein sequence ID" value="AIA55794.1"/>
    <property type="molecule type" value="Genomic_DNA"/>
</dbReference>
<reference evidence="2 3" key="1">
    <citation type="journal article" date="2009" name="J. Bacteriol.">
        <title>Draft genome sequence of the extremely acidophilic bacterium Acidithiobacillus caldus ATCC 51756 reveals metabolic versatility in the genus Acidithiobacillus.</title>
        <authorList>
            <person name="Valdes J."/>
            <person name="Quatrini R."/>
            <person name="Hallberg K."/>
            <person name="Dopson M."/>
            <person name="Valenzuela P.D."/>
            <person name="Holmes D.S."/>
        </authorList>
    </citation>
    <scope>NUCLEOTIDE SEQUENCE [LARGE SCALE GENOMIC DNA]</scope>
    <source>
        <strain evidence="3">ATCC 51756 / DSM 8584 / KU</strain>
    </source>
</reference>
<dbReference type="SUPFAM" id="SSF52980">
    <property type="entry name" value="Restriction endonuclease-like"/>
    <property type="match status" value="1"/>
</dbReference>
<dbReference type="InterPro" id="IPR019080">
    <property type="entry name" value="YqaJ_viral_recombinase"/>
</dbReference>
<sequence>MLRYHRVEQGTPEWLSLRLRHFTGSEAPAMMGVSPYLGRNELLRQKATGMVPEVDATTQVIFDAGHAAEAAIRPAAERVIGEELFPGTCSRDVDGLPLLASLDGLTMDGSIVWENKLKNEETIAHIAEHGEPPLHHVWQLEHQLLVTGAEKALFTCGTDGEDFVRCWYESRPERREAILAGWKRFAEDLANYTLRPDEYEFIGVAPDRLPALHVAVSGRILASNIAEWRDRTLEILAGIPRDLRTDQDFANAEETIRWAKEALDRIAVVKDAVLAQMPDVEQMFRSLDDIGEALGRTVKDLDGLVKVRKDNIRLEMVQKAAESVRAHYDALALELGAYAPTMPSALLAELGASIKGTRTAKAAAAKLDSAVAQAKIAADRDADRLRTARRLFADAAARVGVDLWPDGPALAQTMDEDALLGVIARRVNAHRLQGSRPTSKASKTLSLEAICARISPLGITKAGLAQLGFAPLPDGGYLEADFPKICAALVATLQSAAKSEMADAA</sequence>
<dbReference type="KEGG" id="acz:Acaty_c1935"/>
<name>A0A059ZSJ2_ACICK</name>
<proteinExistence type="predicted"/>
<evidence type="ECO:0000313" key="3">
    <source>
        <dbReference type="Proteomes" id="UP000005522"/>
    </source>
</evidence>
<dbReference type="InterPro" id="IPR016889">
    <property type="entry name" value="UCP028503"/>
</dbReference>
<dbReference type="AlphaFoldDB" id="A0A059ZSJ2"/>
<dbReference type="RefSeq" id="WP_051620800.1">
    <property type="nucleotide sequence ID" value="NZ_CP005986.1"/>
</dbReference>
<dbReference type="Proteomes" id="UP000005522">
    <property type="component" value="Chromosome"/>
</dbReference>
<protein>
    <submittedName>
        <fullName evidence="2">Phage tail length tape-measure protein</fullName>
    </submittedName>
</protein>
<dbReference type="Gene3D" id="3.90.320.10">
    <property type="match status" value="1"/>
</dbReference>
<gene>
    <name evidence="2" type="ORF">Acaty_c1935</name>
</gene>
<accession>A0A059ZSJ2</accession>
<dbReference type="HOGENOM" id="CLU_029335_0_0_6"/>